<keyword evidence="2" id="KW-0472">Membrane</keyword>
<accession>A0A2S7IKM1</accession>
<dbReference type="PANTHER" id="PTHR30069">
    <property type="entry name" value="TONB-DEPENDENT OUTER MEMBRANE RECEPTOR"/>
    <property type="match status" value="1"/>
</dbReference>
<dbReference type="InterPro" id="IPR012910">
    <property type="entry name" value="Plug_dom"/>
</dbReference>
<keyword evidence="4" id="KW-0675">Receptor</keyword>
<keyword evidence="2" id="KW-0998">Cell outer membrane</keyword>
<organism evidence="4 5">
    <name type="scientific">Siphonobacter curvatus</name>
    <dbReference type="NCBI Taxonomy" id="2094562"/>
    <lineage>
        <taxon>Bacteria</taxon>
        <taxon>Pseudomonadati</taxon>
        <taxon>Bacteroidota</taxon>
        <taxon>Cytophagia</taxon>
        <taxon>Cytophagales</taxon>
        <taxon>Cytophagaceae</taxon>
        <taxon>Siphonobacter</taxon>
    </lineage>
</organism>
<dbReference type="Gene3D" id="2.60.40.1930">
    <property type="match status" value="1"/>
</dbReference>
<evidence type="ECO:0000313" key="5">
    <source>
        <dbReference type="Proteomes" id="UP000239590"/>
    </source>
</evidence>
<protein>
    <submittedName>
        <fullName evidence="4">TonB-dependent receptor</fullName>
    </submittedName>
</protein>
<dbReference type="InterPro" id="IPR039426">
    <property type="entry name" value="TonB-dep_rcpt-like"/>
</dbReference>
<comment type="subcellular location">
    <subcellularLocation>
        <location evidence="2">Cell outer membrane</location>
        <topology evidence="2">Multi-pass membrane protein</topology>
    </subcellularLocation>
</comment>
<keyword evidence="2" id="KW-1134">Transmembrane beta strand</keyword>
<evidence type="ECO:0000256" key="1">
    <source>
        <dbReference type="ARBA" id="ARBA00022729"/>
    </source>
</evidence>
<dbReference type="PROSITE" id="PS52016">
    <property type="entry name" value="TONB_DEPENDENT_REC_3"/>
    <property type="match status" value="1"/>
</dbReference>
<comment type="similarity">
    <text evidence="2">Belongs to the TonB-dependent receptor family.</text>
</comment>
<dbReference type="PANTHER" id="PTHR30069:SF29">
    <property type="entry name" value="HEMOGLOBIN AND HEMOGLOBIN-HAPTOGLOBIN-BINDING PROTEIN 1-RELATED"/>
    <property type="match status" value="1"/>
</dbReference>
<dbReference type="GO" id="GO:0044718">
    <property type="term" value="P:siderophore transmembrane transport"/>
    <property type="evidence" value="ECO:0007669"/>
    <property type="project" value="TreeGrafter"/>
</dbReference>
<reference evidence="5" key="1">
    <citation type="submission" date="2018-02" db="EMBL/GenBank/DDBJ databases">
        <title>Genome sequencing of Solimonas sp. HR-BB.</title>
        <authorList>
            <person name="Lee Y."/>
            <person name="Jeon C.O."/>
        </authorList>
    </citation>
    <scope>NUCLEOTIDE SEQUENCE [LARGE SCALE GENOMIC DNA]</scope>
    <source>
        <strain evidence="5">HR-U</strain>
    </source>
</reference>
<keyword evidence="1" id="KW-0732">Signal</keyword>
<dbReference type="InterPro" id="IPR037066">
    <property type="entry name" value="Plug_dom_sf"/>
</dbReference>
<dbReference type="AlphaFoldDB" id="A0A2S7IKM1"/>
<dbReference type="Proteomes" id="UP000239590">
    <property type="component" value="Unassembled WGS sequence"/>
</dbReference>
<dbReference type="EMBL" id="PTRA01000001">
    <property type="protein sequence ID" value="PQA58206.1"/>
    <property type="molecule type" value="Genomic_DNA"/>
</dbReference>
<feature type="domain" description="TonB-dependent receptor plug" evidence="3">
    <location>
        <begin position="611"/>
        <end position="705"/>
    </location>
</feature>
<dbReference type="Pfam" id="PF07715">
    <property type="entry name" value="Plug"/>
    <property type="match status" value="1"/>
</dbReference>
<dbReference type="GO" id="GO:0009279">
    <property type="term" value="C:cell outer membrane"/>
    <property type="evidence" value="ECO:0007669"/>
    <property type="project" value="UniProtKB-SubCell"/>
</dbReference>
<dbReference type="RefSeq" id="WP_104709457.1">
    <property type="nucleotide sequence ID" value="NZ_PTRA01000001.1"/>
</dbReference>
<dbReference type="Gene3D" id="2.170.130.10">
    <property type="entry name" value="TonB-dependent receptor, plug domain"/>
    <property type="match status" value="1"/>
</dbReference>
<comment type="caution">
    <text evidence="4">The sequence shown here is derived from an EMBL/GenBank/DDBJ whole genome shotgun (WGS) entry which is preliminary data.</text>
</comment>
<keyword evidence="2" id="KW-0812">Transmembrane</keyword>
<evidence type="ECO:0000313" key="4">
    <source>
        <dbReference type="EMBL" id="PQA58206.1"/>
    </source>
</evidence>
<dbReference type="SUPFAM" id="SSF56935">
    <property type="entry name" value="Porins"/>
    <property type="match status" value="1"/>
</dbReference>
<name>A0A2S7IKM1_9BACT</name>
<keyword evidence="2" id="KW-0813">Transport</keyword>
<dbReference type="GO" id="GO:0015344">
    <property type="term" value="F:siderophore uptake transmembrane transporter activity"/>
    <property type="evidence" value="ECO:0007669"/>
    <property type="project" value="TreeGrafter"/>
</dbReference>
<dbReference type="OrthoDB" id="679547at2"/>
<evidence type="ECO:0000259" key="3">
    <source>
        <dbReference type="Pfam" id="PF07715"/>
    </source>
</evidence>
<evidence type="ECO:0000256" key="2">
    <source>
        <dbReference type="PROSITE-ProRule" id="PRU01360"/>
    </source>
</evidence>
<sequence length="812" mass="91288">MRYLIPAFTGLGLLLAFTAEDVLTRIVNRFNAYQREFPQEKVYIHCDRPYYALGETIWFKGYLFDAASHRTDTVSRVLYVDLIRNGKTLLQKRFLPNEGMATGDFYLADTLQEGQYQIRAYTNWMRNFDEDFFFTREFQVYQPTVTERNVVQAKEECSIQFFPEGGDLVQDIESRVGFKAINQSGRSVAIQGVILENDKDTVTAFQSEHLGMGRFMMTPQAGKTYTAIVKHGTSTQRVPLPNVQPQGHVLIVDNLSNKDMIRVFIFNQLPATEANKELYIVAQMRGEILFVAKGTTGKKTFVANVPRVKFTEEGIVQFTLFGANAEPLAERLAYVRQPNSVLSLELKTDKAAYKPREKVTLDFEAKDAAGRPVLGDFSLTVTDAGQVTPERYPQTLVSYLLMSSDLKGFIEEPGYYFDPQNPNAVLHLDFLMMTQGWRRFNWKQILTEEPKNPAYWVEQGLSLTGKVTRPNGKILEKKGINVTLFMTPPRQAPVLEAVSAEADGSYAFHNLYFGDSVKVMVQAVAGKNDRNLSVTLHGFPQPTVRLTKTPFQPVDMQAEAFAEYLSRANENLQIERQFRLDKARLLKEITVKARRPEDMDGRKIYGHADATVKFDQMNSSGATSIFQVLQGRVAGLNITGGGMDYTVQIRGAMNFSGVVEPLFVLDGMPVDKQTVATIPPTEVDYVDVLKGASAAIYGSRASGGVISILTKRGNTTYDWSKEAVPGQLVRMLDGYAKVREFYSPDYSVDAPENLRPDYRSTLYWNPHVQTDENGKARVTFYNTDHATQIQAQLEGACSDGRVGATKVSYRVQ</sequence>
<keyword evidence="5" id="KW-1185">Reference proteome</keyword>
<gene>
    <name evidence="4" type="ORF">C5O19_00575</name>
</gene>
<proteinExistence type="inferred from homology"/>